<dbReference type="OMA" id="WYGENTI"/>
<feature type="compositionally biased region" description="Polar residues" evidence="1">
    <location>
        <begin position="289"/>
        <end position="299"/>
    </location>
</feature>
<sequence>MTQWKLLLLTCAIVFGSAVSEETHDVYDYEIDSEGHAMEGYLFPDLESGDRILVNLEDGETLTENGNEVKYIRLKIRKSRNTSGPAPIFRVFDTEHFSVNKDNYIVVDTNNTAKLQDEKELKFYVVLTNNHRQAVSNPLPFIVRIEKKTENPSDYSLHSAIFAGVLVLIIVILALGIPFGIRAKRRMKRGKPVMKLGSHPGSSPDLKMIFSESVEDIPGMRRNPTEPNWYGENTILSYEQEVKTEKAAFTKEIKQLEKKISLGLSKEADDDDDGLVKRSKEEQKGILKNGNSSHDNGQVTFSVDVHGANVNVKTEQTSKL</sequence>
<dbReference type="AlphaFoldDB" id="A0A8W8K738"/>
<evidence type="ECO:0000256" key="2">
    <source>
        <dbReference type="SAM" id="Phobius"/>
    </source>
</evidence>
<dbReference type="Proteomes" id="UP000005408">
    <property type="component" value="Unassembled WGS sequence"/>
</dbReference>
<keyword evidence="2" id="KW-1133">Transmembrane helix</keyword>
<keyword evidence="2" id="KW-0812">Transmembrane</keyword>
<dbReference type="EnsemblMetazoa" id="G22701.3">
    <property type="protein sequence ID" value="G22701.3:cds"/>
    <property type="gene ID" value="G22701"/>
</dbReference>
<feature type="transmembrane region" description="Helical" evidence="2">
    <location>
        <begin position="160"/>
        <end position="181"/>
    </location>
</feature>
<evidence type="ECO:0008006" key="6">
    <source>
        <dbReference type="Google" id="ProtNLM"/>
    </source>
</evidence>
<evidence type="ECO:0000313" key="4">
    <source>
        <dbReference type="EnsemblMetazoa" id="G22701.1:cds"/>
    </source>
</evidence>
<dbReference type="OrthoDB" id="6151226at2759"/>
<evidence type="ECO:0000313" key="5">
    <source>
        <dbReference type="Proteomes" id="UP000005408"/>
    </source>
</evidence>
<feature type="chain" id="PRO_5042431218" description="Cadherin domain-containing protein" evidence="3">
    <location>
        <begin position="21"/>
        <end position="320"/>
    </location>
</feature>
<feature type="compositionally biased region" description="Basic and acidic residues" evidence="1">
    <location>
        <begin position="274"/>
        <end position="285"/>
    </location>
</feature>
<name>A0A8W8K738_MAGGI</name>
<organism evidence="4 5">
    <name type="scientific">Magallana gigas</name>
    <name type="common">Pacific oyster</name>
    <name type="synonym">Crassostrea gigas</name>
    <dbReference type="NCBI Taxonomy" id="29159"/>
    <lineage>
        <taxon>Eukaryota</taxon>
        <taxon>Metazoa</taxon>
        <taxon>Spiralia</taxon>
        <taxon>Lophotrochozoa</taxon>
        <taxon>Mollusca</taxon>
        <taxon>Bivalvia</taxon>
        <taxon>Autobranchia</taxon>
        <taxon>Pteriomorphia</taxon>
        <taxon>Ostreida</taxon>
        <taxon>Ostreoidea</taxon>
        <taxon>Ostreidae</taxon>
        <taxon>Magallana</taxon>
    </lineage>
</organism>
<evidence type="ECO:0000256" key="1">
    <source>
        <dbReference type="SAM" id="MobiDB-lite"/>
    </source>
</evidence>
<proteinExistence type="predicted"/>
<dbReference type="EnsemblMetazoa" id="G22701.1">
    <property type="protein sequence ID" value="G22701.1:cds"/>
    <property type="gene ID" value="G22701"/>
</dbReference>
<dbReference type="EnsemblMetazoa" id="G22701.2">
    <property type="protein sequence ID" value="G22701.2:cds"/>
    <property type="gene ID" value="G22701"/>
</dbReference>
<keyword evidence="5" id="KW-1185">Reference proteome</keyword>
<reference evidence="4" key="1">
    <citation type="submission" date="2022-08" db="UniProtKB">
        <authorList>
            <consortium name="EnsemblMetazoa"/>
        </authorList>
    </citation>
    <scope>IDENTIFICATION</scope>
    <source>
        <strain evidence="4">05x7-T-G4-1.051#20</strain>
    </source>
</reference>
<accession>A0A8W8K738</accession>
<keyword evidence="3" id="KW-0732">Signal</keyword>
<feature type="signal peptide" evidence="3">
    <location>
        <begin position="1"/>
        <end position="20"/>
    </location>
</feature>
<keyword evidence="2" id="KW-0472">Membrane</keyword>
<protein>
    <recommendedName>
        <fullName evidence="6">Cadherin domain-containing protein</fullName>
    </recommendedName>
</protein>
<feature type="region of interest" description="Disordered" evidence="1">
    <location>
        <begin position="267"/>
        <end position="299"/>
    </location>
</feature>
<evidence type="ECO:0000256" key="3">
    <source>
        <dbReference type="SAM" id="SignalP"/>
    </source>
</evidence>